<name>A0ACC7LI00_9FLAO</name>
<reference evidence="1" key="1">
    <citation type="submission" date="2024-09" db="EMBL/GenBank/DDBJ databases">
        <authorList>
            <person name="Liu J."/>
        </authorList>
    </citation>
    <scope>NUCLEOTIDE SEQUENCE</scope>
    <source>
        <strain evidence="1">NBU2967</strain>
    </source>
</reference>
<dbReference type="EC" id="2.7.3.9" evidence="1"/>
<dbReference type="Proteomes" id="UP001595191">
    <property type="component" value="Unassembled WGS sequence"/>
</dbReference>
<keyword evidence="1" id="KW-0808">Transferase</keyword>
<proteinExistence type="predicted"/>
<evidence type="ECO:0000313" key="2">
    <source>
        <dbReference type="Proteomes" id="UP001595191"/>
    </source>
</evidence>
<dbReference type="EMBL" id="JBHFPV010000001">
    <property type="protein sequence ID" value="MFH6603157.1"/>
    <property type="molecule type" value="Genomic_DNA"/>
</dbReference>
<comment type="caution">
    <text evidence="1">The sequence shown here is derived from an EMBL/GenBank/DDBJ whole genome shotgun (WGS) entry which is preliminary data.</text>
</comment>
<keyword evidence="2" id="KW-1185">Reference proteome</keyword>
<organism evidence="1 2">
    <name type="scientific">Meishania litoralis</name>
    <dbReference type="NCBI Taxonomy" id="3434685"/>
    <lineage>
        <taxon>Bacteria</taxon>
        <taxon>Pseudomonadati</taxon>
        <taxon>Bacteroidota</taxon>
        <taxon>Flavobacteriia</taxon>
        <taxon>Flavobacteriales</taxon>
        <taxon>Flavobacteriaceae</taxon>
        <taxon>Meishania</taxon>
    </lineage>
</organism>
<gene>
    <name evidence="1" type="primary">ptsP</name>
    <name evidence="1" type="ORF">ACEZ3G_06705</name>
</gene>
<sequence>MAKTIRTIKGISASPGMAYGEVFLLDNDTSFVIEKKTVANTKAEISRFHDSLEIVKEQIRHLRTKMSLQLSKSDLEIYDAHISILEDPELIDKTKNLISTQSCCADFALHSVAKEYVQLLEQLDDEYLSARAQDIDEVAKDVIKSLQGRLTQGLQLNKPAILVADQISIHQISTIDREFVIGIITSNGGTTDHTSILYNAMGIPAIVGVGTNLNFIKKSVVVLLDAEIGSVTIDPDSKTLEAFQEQCLNYRQTEKDNLKNCHLPAETLSGKKIKVYANIGNFNEAKEAQRRGADGVGLLRTEFCFMDRKTLPSEDEQFNMYKAMLDELSGKEVVIRLIDIGSDKKVPYIGMDEEENPALGTRALRLGFKHYEKLLKPQIRALLRLSSAYNIHLLFPMIATPEDLHEIKAAVRMEMRGLQKEGFKTNSSIPMGIMVEIPNVALMPEKFVEDVDFFSFGTNDLAQYLMAADRTNPSVSDYIPAAVPGILNIIRGVVKVAHAQGKWVGICGGLAADTALTEAFINMGVDELSMPASAIPKIKAFVRKLD</sequence>
<accession>A0ACC7LI00</accession>
<evidence type="ECO:0000313" key="1">
    <source>
        <dbReference type="EMBL" id="MFH6603157.1"/>
    </source>
</evidence>
<protein>
    <submittedName>
        <fullName evidence="1">Phosphoenolpyruvate--protein phosphotransferase</fullName>
        <ecNumber evidence="1">2.7.3.9</ecNumber>
    </submittedName>
</protein>